<organism evidence="1 2">
    <name type="scientific">Taxus chinensis</name>
    <name type="common">Chinese yew</name>
    <name type="synonym">Taxus wallichiana var. chinensis</name>
    <dbReference type="NCBI Taxonomy" id="29808"/>
    <lineage>
        <taxon>Eukaryota</taxon>
        <taxon>Viridiplantae</taxon>
        <taxon>Streptophyta</taxon>
        <taxon>Embryophyta</taxon>
        <taxon>Tracheophyta</taxon>
        <taxon>Spermatophyta</taxon>
        <taxon>Pinopsida</taxon>
        <taxon>Pinidae</taxon>
        <taxon>Conifers II</taxon>
        <taxon>Cupressales</taxon>
        <taxon>Taxaceae</taxon>
        <taxon>Taxus</taxon>
    </lineage>
</organism>
<feature type="non-terminal residue" evidence="1">
    <location>
        <position position="1"/>
    </location>
</feature>
<proteinExistence type="predicted"/>
<protein>
    <submittedName>
        <fullName evidence="1">Uncharacterized protein</fullName>
    </submittedName>
</protein>
<dbReference type="AlphaFoldDB" id="A0AA38GHK7"/>
<name>A0AA38GHK7_TAXCH</name>
<reference evidence="1 2" key="1">
    <citation type="journal article" date="2021" name="Nat. Plants">
        <title>The Taxus genome provides insights into paclitaxel biosynthesis.</title>
        <authorList>
            <person name="Xiong X."/>
            <person name="Gou J."/>
            <person name="Liao Q."/>
            <person name="Li Y."/>
            <person name="Zhou Q."/>
            <person name="Bi G."/>
            <person name="Li C."/>
            <person name="Du R."/>
            <person name="Wang X."/>
            <person name="Sun T."/>
            <person name="Guo L."/>
            <person name="Liang H."/>
            <person name="Lu P."/>
            <person name="Wu Y."/>
            <person name="Zhang Z."/>
            <person name="Ro D.K."/>
            <person name="Shang Y."/>
            <person name="Huang S."/>
            <person name="Yan J."/>
        </authorList>
    </citation>
    <scope>NUCLEOTIDE SEQUENCE [LARGE SCALE GENOMIC DNA]</scope>
    <source>
        <strain evidence="1">Ta-2019</strain>
    </source>
</reference>
<dbReference type="EMBL" id="JAHRHJ020000003">
    <property type="protein sequence ID" value="KAH9323859.1"/>
    <property type="molecule type" value="Genomic_DNA"/>
</dbReference>
<accession>A0AA38GHK7</accession>
<gene>
    <name evidence="1" type="ORF">KI387_018498</name>
</gene>
<sequence length="54" mass="5987">LLQATHDELKKADLALTKCTAPEELITVKTLEEENEVHKVMKDASLGHAECLDL</sequence>
<feature type="non-terminal residue" evidence="1">
    <location>
        <position position="54"/>
    </location>
</feature>
<evidence type="ECO:0000313" key="2">
    <source>
        <dbReference type="Proteomes" id="UP000824469"/>
    </source>
</evidence>
<evidence type="ECO:0000313" key="1">
    <source>
        <dbReference type="EMBL" id="KAH9323859.1"/>
    </source>
</evidence>
<keyword evidence="2" id="KW-1185">Reference proteome</keyword>
<comment type="caution">
    <text evidence="1">The sequence shown here is derived from an EMBL/GenBank/DDBJ whole genome shotgun (WGS) entry which is preliminary data.</text>
</comment>
<dbReference type="Proteomes" id="UP000824469">
    <property type="component" value="Unassembled WGS sequence"/>
</dbReference>